<name>A0ABY7LM18_9BACT</name>
<dbReference type="Pfam" id="PF04389">
    <property type="entry name" value="Peptidase_M28"/>
    <property type="match status" value="1"/>
</dbReference>
<keyword evidence="1" id="KW-0732">Signal</keyword>
<dbReference type="PANTHER" id="PTHR12147">
    <property type="entry name" value="METALLOPEPTIDASE M28 FAMILY MEMBER"/>
    <property type="match status" value="1"/>
</dbReference>
<dbReference type="InterPro" id="IPR045175">
    <property type="entry name" value="M28_fam"/>
</dbReference>
<sequence length="569" mass="62446">MSSSSSFLAGLLLVGATVSAVAQQAPDKIKVKKKRGAKTEAPAVVPATDGAVLTTPTLATDKPTEWASTYAATITQADLRQHLTVLASDAYEGRETGEKGQKMAADYLSAEFKKLGLAGPVTGSDNPYLQHFTMERSTWEETATLKVGTQTYKWLTDFYAMGNSPFQQATSVQPVFLGYGIEQDGYSDYTGKDVQGKDVLILLGEPTGPDGKPVLGKDGAPSKWGNDYRAKAAKAAEKGARSVFFVSFDPNNNFDKLVPRMMPYLRRPSISFKDAKPDGRRAAFFLSPKLGYQLLGSNAAAVTKYLDATGKAGKPVASPFKLAKFTITAPKKREDFTTENVLGYLEGTDKKDEVLVLSAHYDHIGIINGEVNNGADDDGSGTVTVLEMAQAFMKAKAEGHGPRRSILFLAVTGEEKGLLGSEYYTDHPVFPLAQTVADLNTDMVGRTDKEHEGKSDYVYVIGSDKLSSELHEIVLNANAQYTKIDLDFRFNDPEDPNRFYYRSDHYNFAKHKIPVAFFFNGVHDDYHGAGDEVEKIEFPKMEKRARLVFHSAWELANRDTRVVVDSNKK</sequence>
<organism evidence="3 4">
    <name type="scientific">Hymenobacter canadensis</name>
    <dbReference type="NCBI Taxonomy" id="2999067"/>
    <lineage>
        <taxon>Bacteria</taxon>
        <taxon>Pseudomonadati</taxon>
        <taxon>Bacteroidota</taxon>
        <taxon>Cytophagia</taxon>
        <taxon>Cytophagales</taxon>
        <taxon>Hymenobacteraceae</taxon>
        <taxon>Hymenobacter</taxon>
    </lineage>
</organism>
<keyword evidence="4" id="KW-1185">Reference proteome</keyword>
<dbReference type="Gene3D" id="3.50.30.30">
    <property type="match status" value="1"/>
</dbReference>
<dbReference type="EMBL" id="CP114767">
    <property type="protein sequence ID" value="WBA41492.1"/>
    <property type="molecule type" value="Genomic_DNA"/>
</dbReference>
<dbReference type="RefSeq" id="WP_269559560.1">
    <property type="nucleotide sequence ID" value="NZ_CP114767.1"/>
</dbReference>
<dbReference type="Gene3D" id="3.40.630.10">
    <property type="entry name" value="Zn peptidases"/>
    <property type="match status" value="2"/>
</dbReference>
<protein>
    <submittedName>
        <fullName evidence="3">M28 family peptidase</fullName>
    </submittedName>
</protein>
<evidence type="ECO:0000259" key="2">
    <source>
        <dbReference type="Pfam" id="PF04389"/>
    </source>
</evidence>
<evidence type="ECO:0000313" key="3">
    <source>
        <dbReference type="EMBL" id="WBA41492.1"/>
    </source>
</evidence>
<gene>
    <name evidence="3" type="ORF">O3303_16955</name>
</gene>
<proteinExistence type="predicted"/>
<evidence type="ECO:0000256" key="1">
    <source>
        <dbReference type="SAM" id="SignalP"/>
    </source>
</evidence>
<dbReference type="InterPro" id="IPR007484">
    <property type="entry name" value="Peptidase_M28"/>
</dbReference>
<dbReference type="PANTHER" id="PTHR12147:SF26">
    <property type="entry name" value="PEPTIDASE M28 DOMAIN-CONTAINING PROTEIN"/>
    <property type="match status" value="1"/>
</dbReference>
<dbReference type="SUPFAM" id="SSF53187">
    <property type="entry name" value="Zn-dependent exopeptidases"/>
    <property type="match status" value="1"/>
</dbReference>
<reference evidence="3 4" key="1">
    <citation type="submission" date="2022-12" db="EMBL/GenBank/DDBJ databases">
        <title>Hymenobacter canadensis sp. nov. isolated from lake water of the Cambridge Bay, Canada.</title>
        <authorList>
            <person name="Kim W.H."/>
            <person name="Lee Y.M."/>
        </authorList>
    </citation>
    <scope>NUCLEOTIDE SEQUENCE [LARGE SCALE GENOMIC DNA]</scope>
    <source>
        <strain evidence="3 4">PAMC 29467</strain>
    </source>
</reference>
<dbReference type="PROSITE" id="PS00018">
    <property type="entry name" value="EF_HAND_1"/>
    <property type="match status" value="1"/>
</dbReference>
<feature type="signal peptide" evidence="1">
    <location>
        <begin position="1"/>
        <end position="22"/>
    </location>
</feature>
<feature type="chain" id="PRO_5045779800" evidence="1">
    <location>
        <begin position="23"/>
        <end position="569"/>
    </location>
</feature>
<accession>A0ABY7LM18</accession>
<evidence type="ECO:0000313" key="4">
    <source>
        <dbReference type="Proteomes" id="UP001211005"/>
    </source>
</evidence>
<dbReference type="Proteomes" id="UP001211005">
    <property type="component" value="Chromosome"/>
</dbReference>
<dbReference type="InterPro" id="IPR018247">
    <property type="entry name" value="EF_Hand_1_Ca_BS"/>
</dbReference>
<feature type="domain" description="Peptidase M28" evidence="2">
    <location>
        <begin position="340"/>
        <end position="549"/>
    </location>
</feature>